<accession>C7NPK6</accession>
<keyword evidence="2 4" id="KW-0378">Hydrolase</keyword>
<dbReference type="Pfam" id="PF07859">
    <property type="entry name" value="Abhydrolase_3"/>
    <property type="match status" value="1"/>
</dbReference>
<protein>
    <submittedName>
        <fullName evidence="4">Alpha/beta hydrolase fold-3 domain protein</fullName>
    </submittedName>
</protein>
<dbReference type="PROSITE" id="PS01173">
    <property type="entry name" value="LIPASE_GDXG_HIS"/>
    <property type="match status" value="1"/>
</dbReference>
<dbReference type="STRING" id="519442.Huta_2599"/>
<dbReference type="InterPro" id="IPR029058">
    <property type="entry name" value="AB_hydrolase_fold"/>
</dbReference>
<dbReference type="EMBL" id="CP001687">
    <property type="protein sequence ID" value="ACV12761.1"/>
    <property type="molecule type" value="Genomic_DNA"/>
</dbReference>
<name>C7NPK6_HALUD</name>
<dbReference type="AlphaFoldDB" id="C7NPK6"/>
<gene>
    <name evidence="4" type="ordered locus">Huta_2599</name>
</gene>
<dbReference type="SUPFAM" id="SSF53474">
    <property type="entry name" value="alpha/beta-Hydrolases"/>
    <property type="match status" value="1"/>
</dbReference>
<dbReference type="InterPro" id="IPR033140">
    <property type="entry name" value="Lipase_GDXG_put_SER_AS"/>
</dbReference>
<dbReference type="InterPro" id="IPR002168">
    <property type="entry name" value="Lipase_GDXG_HIS_AS"/>
</dbReference>
<evidence type="ECO:0000256" key="2">
    <source>
        <dbReference type="ARBA" id="ARBA00022801"/>
    </source>
</evidence>
<evidence type="ECO:0000313" key="5">
    <source>
        <dbReference type="Proteomes" id="UP000002071"/>
    </source>
</evidence>
<dbReference type="Proteomes" id="UP000002071">
    <property type="component" value="Chromosome"/>
</dbReference>
<dbReference type="HOGENOM" id="CLU_012494_6_4_2"/>
<evidence type="ECO:0000259" key="3">
    <source>
        <dbReference type="Pfam" id="PF07859"/>
    </source>
</evidence>
<dbReference type="KEGG" id="hut:Huta_2599"/>
<sequence>MGRLHVGVRLRLISSPVLVFHTNEGGLKQTGTHRTVRLLPTDPFTPRFCYRRFNLAPMRADEMNSQAQAVVDRQRRLGISPISDHDHRIMRLLQRVSTWFGNRDPPAVGATTDGAIPGPEGDLPVRLYRPDGPGPYPTIVFFHGGGFVLGSIGTHDWLCRQLTRETGAVVVSVDYRLAPEHPFPAAVEDAYAATQWAADNPDRLASDGTLAVAGDSAGGNLAAVVALLARDRGEPAVDYQALLYPGIGISDDQASVRENDGIVLSVADLEWFRECYYDGDIHQRNPYADPANACDIGDVAPATVVTAGFDPIRDGGVAYAEQLDADGVDVTHRHYPDMIHGFATESSIDRAEVALRAVASDFAATVGDES</sequence>
<reference evidence="4 5" key="1">
    <citation type="journal article" date="2009" name="Stand. Genomic Sci.">
        <title>Complete genome sequence of Halorhabdus utahensis type strain (AX-2).</title>
        <authorList>
            <person name="Anderson I."/>
            <person name="Tindall B.J."/>
            <person name="Pomrenke H."/>
            <person name="Goker M."/>
            <person name="Lapidus A."/>
            <person name="Nolan M."/>
            <person name="Copeland A."/>
            <person name="Glavina Del Rio T."/>
            <person name="Chen F."/>
            <person name="Tice H."/>
            <person name="Cheng J.F."/>
            <person name="Lucas S."/>
            <person name="Chertkov O."/>
            <person name="Bruce D."/>
            <person name="Brettin T."/>
            <person name="Detter J.C."/>
            <person name="Han C."/>
            <person name="Goodwin L."/>
            <person name="Land M."/>
            <person name="Hauser L."/>
            <person name="Chang Y.J."/>
            <person name="Jeffries C.D."/>
            <person name="Pitluck S."/>
            <person name="Pati A."/>
            <person name="Mavromatis K."/>
            <person name="Ivanova N."/>
            <person name="Ovchinnikova G."/>
            <person name="Chen A."/>
            <person name="Palaniappan K."/>
            <person name="Chain P."/>
            <person name="Rohde M."/>
            <person name="Bristow J."/>
            <person name="Eisen J.A."/>
            <person name="Markowitz V."/>
            <person name="Hugenholtz P."/>
            <person name="Kyrpides N.C."/>
            <person name="Klenk H.P."/>
        </authorList>
    </citation>
    <scope>NUCLEOTIDE SEQUENCE [LARGE SCALE GENOMIC DNA]</scope>
    <source>
        <strain evidence="5">DSM 12940 / JCM 11049 / AX-2</strain>
    </source>
</reference>
<evidence type="ECO:0000256" key="1">
    <source>
        <dbReference type="ARBA" id="ARBA00010515"/>
    </source>
</evidence>
<dbReference type="InterPro" id="IPR013094">
    <property type="entry name" value="AB_hydrolase_3"/>
</dbReference>
<proteinExistence type="inferred from homology"/>
<feature type="domain" description="Alpha/beta hydrolase fold-3" evidence="3">
    <location>
        <begin position="139"/>
        <end position="343"/>
    </location>
</feature>
<dbReference type="PANTHER" id="PTHR48081">
    <property type="entry name" value="AB HYDROLASE SUPERFAMILY PROTEIN C4A8.06C"/>
    <property type="match status" value="1"/>
</dbReference>
<dbReference type="GO" id="GO:0016787">
    <property type="term" value="F:hydrolase activity"/>
    <property type="evidence" value="ECO:0007669"/>
    <property type="project" value="UniProtKB-KW"/>
</dbReference>
<dbReference type="InterPro" id="IPR050300">
    <property type="entry name" value="GDXG_lipolytic_enzyme"/>
</dbReference>
<keyword evidence="5" id="KW-1185">Reference proteome</keyword>
<dbReference type="PANTHER" id="PTHR48081:SF8">
    <property type="entry name" value="ALPHA_BETA HYDROLASE FOLD-3 DOMAIN-CONTAINING PROTEIN-RELATED"/>
    <property type="match status" value="1"/>
</dbReference>
<dbReference type="PROSITE" id="PS01174">
    <property type="entry name" value="LIPASE_GDXG_SER"/>
    <property type="match status" value="1"/>
</dbReference>
<dbReference type="Gene3D" id="3.40.50.1820">
    <property type="entry name" value="alpha/beta hydrolase"/>
    <property type="match status" value="1"/>
</dbReference>
<dbReference type="eggNOG" id="arCOG02638">
    <property type="taxonomic scope" value="Archaea"/>
</dbReference>
<organism evidence="4 5">
    <name type="scientific">Halorhabdus utahensis (strain DSM 12940 / JCM 11049 / AX-2)</name>
    <dbReference type="NCBI Taxonomy" id="519442"/>
    <lineage>
        <taxon>Archaea</taxon>
        <taxon>Methanobacteriati</taxon>
        <taxon>Methanobacteriota</taxon>
        <taxon>Stenosarchaea group</taxon>
        <taxon>Halobacteria</taxon>
        <taxon>Halobacteriales</taxon>
        <taxon>Haloarculaceae</taxon>
        <taxon>Halorhabdus</taxon>
    </lineage>
</organism>
<evidence type="ECO:0000313" key="4">
    <source>
        <dbReference type="EMBL" id="ACV12761.1"/>
    </source>
</evidence>
<comment type="similarity">
    <text evidence="1">Belongs to the 'GDXG' lipolytic enzyme family.</text>
</comment>